<proteinExistence type="predicted"/>
<evidence type="ECO:0000256" key="1">
    <source>
        <dbReference type="SAM" id="MobiDB-lite"/>
    </source>
</evidence>
<evidence type="ECO:0000313" key="5">
    <source>
        <dbReference type="Proteomes" id="UP001054902"/>
    </source>
</evidence>
<dbReference type="InterPro" id="IPR003582">
    <property type="entry name" value="ShKT_dom"/>
</dbReference>
<feature type="signal peptide" evidence="2">
    <location>
        <begin position="1"/>
        <end position="20"/>
    </location>
</feature>
<protein>
    <recommendedName>
        <fullName evidence="3">ShKT domain-containing protein</fullName>
    </recommendedName>
</protein>
<organism evidence="4 5">
    <name type="scientific">Chaetoceros tenuissimus</name>
    <dbReference type="NCBI Taxonomy" id="426638"/>
    <lineage>
        <taxon>Eukaryota</taxon>
        <taxon>Sar</taxon>
        <taxon>Stramenopiles</taxon>
        <taxon>Ochrophyta</taxon>
        <taxon>Bacillariophyta</taxon>
        <taxon>Coscinodiscophyceae</taxon>
        <taxon>Chaetocerotophycidae</taxon>
        <taxon>Chaetocerotales</taxon>
        <taxon>Chaetocerotaceae</taxon>
        <taxon>Chaetoceros</taxon>
    </lineage>
</organism>
<feature type="compositionally biased region" description="Polar residues" evidence="1">
    <location>
        <begin position="556"/>
        <end position="578"/>
    </location>
</feature>
<evidence type="ECO:0000256" key="2">
    <source>
        <dbReference type="SAM" id="SignalP"/>
    </source>
</evidence>
<feature type="compositionally biased region" description="Low complexity" evidence="1">
    <location>
        <begin position="118"/>
        <end position="144"/>
    </location>
</feature>
<evidence type="ECO:0000259" key="3">
    <source>
        <dbReference type="PROSITE" id="PS51670"/>
    </source>
</evidence>
<feature type="compositionally biased region" description="Polar residues" evidence="1">
    <location>
        <begin position="884"/>
        <end position="899"/>
    </location>
</feature>
<feature type="compositionally biased region" description="Polar residues" evidence="1">
    <location>
        <begin position="79"/>
        <end position="99"/>
    </location>
</feature>
<feature type="compositionally biased region" description="Low complexity" evidence="1">
    <location>
        <begin position="856"/>
        <end position="872"/>
    </location>
</feature>
<reference evidence="4 5" key="1">
    <citation type="journal article" date="2021" name="Sci. Rep.">
        <title>The genome of the diatom Chaetoceros tenuissimus carries an ancient integrated fragment of an extant virus.</title>
        <authorList>
            <person name="Hongo Y."/>
            <person name="Kimura K."/>
            <person name="Takaki Y."/>
            <person name="Yoshida Y."/>
            <person name="Baba S."/>
            <person name="Kobayashi G."/>
            <person name="Nagasaki K."/>
            <person name="Hano T."/>
            <person name="Tomaru Y."/>
        </authorList>
    </citation>
    <scope>NUCLEOTIDE SEQUENCE [LARGE SCALE GENOMIC DNA]</scope>
    <source>
        <strain evidence="4 5">NIES-3715</strain>
    </source>
</reference>
<feature type="chain" id="PRO_5041986809" description="ShKT domain-containing protein" evidence="2">
    <location>
        <begin position="21"/>
        <end position="1147"/>
    </location>
</feature>
<feature type="region of interest" description="Disordered" evidence="1">
    <location>
        <begin position="884"/>
        <end position="903"/>
    </location>
</feature>
<dbReference type="AlphaFoldDB" id="A0AAD3CL10"/>
<name>A0AAD3CL10_9STRA</name>
<dbReference type="SUPFAM" id="SSF49785">
    <property type="entry name" value="Galactose-binding domain-like"/>
    <property type="match status" value="1"/>
</dbReference>
<feature type="region of interest" description="Disordered" evidence="1">
    <location>
        <begin position="744"/>
        <end position="784"/>
    </location>
</feature>
<dbReference type="InterPro" id="IPR008979">
    <property type="entry name" value="Galactose-bd-like_sf"/>
</dbReference>
<keyword evidence="5" id="KW-1185">Reference proteome</keyword>
<dbReference type="Gene3D" id="2.60.120.260">
    <property type="entry name" value="Galactose-binding domain-like"/>
    <property type="match status" value="1"/>
</dbReference>
<feature type="region of interest" description="Disordered" evidence="1">
    <location>
        <begin position="77"/>
        <end position="305"/>
    </location>
</feature>
<sequence length="1147" mass="120366">MILSKAALIFIGSAVGTASASGHCEDNTSFQLNGFPVNTCAWIRENIVNIDGFCRNGEIKENCKKLCNLCAEDVHEHSGNASHPATSPSEGETRSPSSDADTRSGKGNGIVKTKKSSTTKGKSGSSPSSPTKGKGSSPSSPTKGKGSDGIPSSPTKGKGSDNISLDPIVGKGKGSKGSSVSSPTKGSVSKGSSVSSPTKGSVSKGSSISSPTKGSVSKGSSVSSPTKGSVSKGSSGDGIPTKGKGQSPAKGKGKGKGKGYVPTAAPITSAPSEDSDTNETTLTPTPNPSHEPSIEEPAGPDTLAPTVCADDSTYVSPIADGATCAFFEQASCDCMRWGTVLDRTQLQELFDRCPKSCGVECGYVIEDVPTQSPTRGGCSDNPDYRFPFFTGAGCSFFSKTSLTCEQLGSTHPQHYEDLLQNCPISCDVPCPDDVSPPTPAPYSCVDDDSYVNPITNNGGCEFYSNLGSCENIPVQYRDEAISRCPLTCNTCDSACQDNPSYVSPLNTDYGCDMFANNGFTCGDFEDMFDNPNDFNNLFSNCPATCGVCNGPTSAPTVRNNAGETTLSPTESTRSPTQNPSKSPTSSPSSKPSSSPTRSNIVPGVPSCQDNPDYVNPIDETQGGCEFFAQFTNDDGGCDCSIWEFFLTNPLDILSMYMNCPATCNVPCEEPAIPTAAPTSAPFECFNDRNYVNPIPFLEGDGCNAFETIDCTIFSTFLGADVYETLLRSCPVACDLCGDDTNPSTLAPTKAPTRGPTPRPTSRPTSSPSMKPSTGPSELSSAAPTDCHDNSNFVNPIPILGGNGCAAFTGIECVDLEPFLDQATFNLILTNCPVTCGLCGERPSSSPTIVDPTDPETLTPTKAPSKSPTASPSVLPSILPSNAPSFKPSSIPSDSPTASPSDCFDDRSYENPFEVGSGCDYFSRFASCSEARQWMEPAQYAELLLKCPKTCGVPCGATPPPTETPTSGPTAMPSIAPSNCPTLPQCQAYICVSPEDENQSLESTASSSSNSNRSNIYGPLNGNTTSTFGPEGSSFESITIFESSSGGTTQEWYEVELQTTYRISRIRIFACQGNVCFNEDAKKLENVRLDIFKDGNNIAASYTFIQNFGNELDVILPFQTTGVGARLTKLNEGEVLSISEFEVFGVPP</sequence>
<feature type="region of interest" description="Disordered" evidence="1">
    <location>
        <begin position="843"/>
        <end position="878"/>
    </location>
</feature>
<dbReference type="EMBL" id="BLLK01000025">
    <property type="protein sequence ID" value="GFH47876.1"/>
    <property type="molecule type" value="Genomic_DNA"/>
</dbReference>
<feature type="region of interest" description="Disordered" evidence="1">
    <location>
        <begin position="999"/>
        <end position="1028"/>
    </location>
</feature>
<gene>
    <name evidence="4" type="ORF">CTEN210_04352</name>
</gene>
<feature type="compositionally biased region" description="Low complexity" evidence="1">
    <location>
        <begin position="761"/>
        <end position="776"/>
    </location>
</feature>
<keyword evidence="2" id="KW-0732">Signal</keyword>
<feature type="compositionally biased region" description="Low complexity" evidence="1">
    <location>
        <begin position="176"/>
        <end position="234"/>
    </location>
</feature>
<dbReference type="PROSITE" id="PS51670">
    <property type="entry name" value="SHKT"/>
    <property type="match status" value="1"/>
</dbReference>
<dbReference type="Proteomes" id="UP001054902">
    <property type="component" value="Unassembled WGS sequence"/>
</dbReference>
<feature type="domain" description="ShKT" evidence="3">
    <location>
        <begin position="495"/>
        <end position="548"/>
    </location>
</feature>
<feature type="compositionally biased region" description="Low complexity" evidence="1">
    <location>
        <begin position="579"/>
        <end position="596"/>
    </location>
</feature>
<accession>A0AAD3CL10</accession>
<feature type="region of interest" description="Disordered" evidence="1">
    <location>
        <begin position="556"/>
        <end position="612"/>
    </location>
</feature>
<evidence type="ECO:0000313" key="4">
    <source>
        <dbReference type="EMBL" id="GFH47876.1"/>
    </source>
</evidence>
<comment type="caution">
    <text evidence="4">The sequence shown here is derived from an EMBL/GenBank/DDBJ whole genome shotgun (WGS) entry which is preliminary data.</text>
</comment>
<feature type="compositionally biased region" description="Low complexity" evidence="1">
    <location>
        <begin position="999"/>
        <end position="1014"/>
    </location>
</feature>
<dbReference type="Pfam" id="PF01549">
    <property type="entry name" value="ShK"/>
    <property type="match status" value="2"/>
</dbReference>
<dbReference type="SMART" id="SM00254">
    <property type="entry name" value="ShKT"/>
    <property type="match status" value="6"/>
</dbReference>